<reference evidence="2 3" key="1">
    <citation type="submission" date="2017-07" db="EMBL/GenBank/DDBJ databases">
        <title>Amycolatopsis alba DSM 44262 Genome sequencing and assembly.</title>
        <authorList>
            <person name="Kaur N."/>
            <person name="Mayilraj S."/>
        </authorList>
    </citation>
    <scope>NUCLEOTIDE SEQUENCE [LARGE SCALE GENOMIC DNA]</scope>
    <source>
        <strain evidence="2 3">DSM 44262</strain>
    </source>
</reference>
<keyword evidence="3" id="KW-1185">Reference proteome</keyword>
<dbReference type="PIRSF" id="PIRSF029792">
    <property type="entry name" value="Pro_racemase"/>
    <property type="match status" value="1"/>
</dbReference>
<dbReference type="PANTHER" id="PTHR33442:SF1">
    <property type="entry name" value="TRANS-3-HYDROXY-L-PROLINE DEHYDRATASE"/>
    <property type="match status" value="1"/>
</dbReference>
<sequence length="338" mass="35789">MTSDEYLAVDYHCGGEPFRIVTELAEPDAPTVAEKRVAAMADPELDGLRRLLCSEPRGHAGMYGGFLVAPDDPGAHFGVLFWHKDGFSTACGHGTMCLGTWAVRTGLVPADPSGVTDVVIDVPSGRVTARVATVDSKVTSVDFVNVASYLLDDDLVVETSRGTARCVIAFGGAMYAHVSAADFDLAVDKASLPELIDLGRGIKNQLDAGAYAEHPHDPRLSGIYGVIFFDELGVEENGDLHQRNVTVFADGQVDRSPCGSGTASRVAALHASGRLAAHHTLVHSSIVGSTWRARVASTTEVEGHDAVIAVVSGRAFHTGDHRFVVDPDDDLVPGFLLC</sequence>
<evidence type="ECO:0000313" key="2">
    <source>
        <dbReference type="EMBL" id="OXM45660.1"/>
    </source>
</evidence>
<protein>
    <submittedName>
        <fullName evidence="2">Proline racemase</fullName>
    </submittedName>
</protein>
<evidence type="ECO:0000256" key="1">
    <source>
        <dbReference type="ARBA" id="ARBA00007529"/>
    </source>
</evidence>
<dbReference type="GO" id="GO:0016836">
    <property type="term" value="F:hydro-lyase activity"/>
    <property type="evidence" value="ECO:0007669"/>
    <property type="project" value="TreeGrafter"/>
</dbReference>
<organism evidence="2 3">
    <name type="scientific">Amycolatopsis alba DSM 44262</name>
    <dbReference type="NCBI Taxonomy" id="1125972"/>
    <lineage>
        <taxon>Bacteria</taxon>
        <taxon>Bacillati</taxon>
        <taxon>Actinomycetota</taxon>
        <taxon>Actinomycetes</taxon>
        <taxon>Pseudonocardiales</taxon>
        <taxon>Pseudonocardiaceae</taxon>
        <taxon>Amycolatopsis</taxon>
    </lineage>
</organism>
<evidence type="ECO:0000313" key="3">
    <source>
        <dbReference type="Proteomes" id="UP000215563"/>
    </source>
</evidence>
<accession>A0A229RG96</accession>
<dbReference type="AlphaFoldDB" id="A0A229RG96"/>
<proteinExistence type="inferred from homology"/>
<comment type="caution">
    <text evidence="2">The sequence shown here is derived from an EMBL/GenBank/DDBJ whole genome shotgun (WGS) entry which is preliminary data.</text>
</comment>
<dbReference type="EMBL" id="NMQU01000100">
    <property type="protein sequence ID" value="OXM45660.1"/>
    <property type="molecule type" value="Genomic_DNA"/>
</dbReference>
<gene>
    <name evidence="2" type="ORF">CFP75_30190</name>
</gene>
<dbReference type="Proteomes" id="UP000215563">
    <property type="component" value="Unassembled WGS sequence"/>
</dbReference>
<comment type="similarity">
    <text evidence="1">Belongs to the proline racemase family.</text>
</comment>
<dbReference type="PANTHER" id="PTHR33442">
    <property type="entry name" value="TRANS-3-HYDROXY-L-PROLINE DEHYDRATASE"/>
    <property type="match status" value="1"/>
</dbReference>
<dbReference type="Gene3D" id="3.10.310.10">
    <property type="entry name" value="Diaminopimelate Epimerase, Chain A, domain 1"/>
    <property type="match status" value="2"/>
</dbReference>
<dbReference type="Pfam" id="PF05544">
    <property type="entry name" value="Pro_racemase"/>
    <property type="match status" value="1"/>
</dbReference>
<dbReference type="SUPFAM" id="SSF54506">
    <property type="entry name" value="Diaminopimelate epimerase-like"/>
    <property type="match status" value="1"/>
</dbReference>
<name>A0A229RG96_AMYAL</name>
<dbReference type="RefSeq" id="WP_020635546.1">
    <property type="nucleotide sequence ID" value="NZ_KB913032.1"/>
</dbReference>
<dbReference type="OrthoDB" id="181267at2"/>
<dbReference type="SFLD" id="SFLDS00028">
    <property type="entry name" value="Proline_Racemase"/>
    <property type="match status" value="1"/>
</dbReference>
<dbReference type="InterPro" id="IPR008794">
    <property type="entry name" value="Pro_racemase_fam"/>
</dbReference>